<dbReference type="PANTHER" id="PTHR33446:SF2">
    <property type="entry name" value="PROTEIN TONB"/>
    <property type="match status" value="1"/>
</dbReference>
<feature type="transmembrane region" description="Helical" evidence="11">
    <location>
        <begin position="6"/>
        <end position="26"/>
    </location>
</feature>
<comment type="similarity">
    <text evidence="2">Belongs to the TonB family.</text>
</comment>
<evidence type="ECO:0000313" key="13">
    <source>
        <dbReference type="EMBL" id="GGB61972.1"/>
    </source>
</evidence>
<evidence type="ECO:0000256" key="1">
    <source>
        <dbReference type="ARBA" id="ARBA00004383"/>
    </source>
</evidence>
<evidence type="ECO:0000256" key="10">
    <source>
        <dbReference type="SAM" id="MobiDB-lite"/>
    </source>
</evidence>
<dbReference type="PANTHER" id="PTHR33446">
    <property type="entry name" value="PROTEIN TONB-RELATED"/>
    <property type="match status" value="1"/>
</dbReference>
<keyword evidence="9 11" id="KW-0472">Membrane</keyword>
<dbReference type="Proteomes" id="UP000628854">
    <property type="component" value="Unassembled WGS sequence"/>
</dbReference>
<dbReference type="PROSITE" id="PS52015">
    <property type="entry name" value="TONB_CTD"/>
    <property type="match status" value="1"/>
</dbReference>
<evidence type="ECO:0000256" key="5">
    <source>
        <dbReference type="ARBA" id="ARBA00022519"/>
    </source>
</evidence>
<accession>A0ABQ1J879</accession>
<evidence type="ECO:0000256" key="6">
    <source>
        <dbReference type="ARBA" id="ARBA00022692"/>
    </source>
</evidence>
<keyword evidence="7" id="KW-0653">Protein transport</keyword>
<feature type="domain" description="TonB C-terminal" evidence="12">
    <location>
        <begin position="117"/>
        <end position="205"/>
    </location>
</feature>
<name>A0ABQ1J879_9PROT</name>
<dbReference type="Gene3D" id="3.30.1150.10">
    <property type="match status" value="1"/>
</dbReference>
<dbReference type="Pfam" id="PF03544">
    <property type="entry name" value="TonB_C"/>
    <property type="match status" value="1"/>
</dbReference>
<feature type="region of interest" description="Disordered" evidence="10">
    <location>
        <begin position="49"/>
        <end position="85"/>
    </location>
</feature>
<gene>
    <name evidence="13" type="ORF">GCM10011503_08260</name>
</gene>
<evidence type="ECO:0000256" key="4">
    <source>
        <dbReference type="ARBA" id="ARBA00022475"/>
    </source>
</evidence>
<evidence type="ECO:0000256" key="3">
    <source>
        <dbReference type="ARBA" id="ARBA00022448"/>
    </source>
</evidence>
<dbReference type="EMBL" id="BMKF01000001">
    <property type="protein sequence ID" value="GGB61972.1"/>
    <property type="molecule type" value="Genomic_DNA"/>
</dbReference>
<sequence length="205" mass="22572">MLQNALVRPVIGLPLAGLVVFALFAFMQSMIAVDYVPPQPAQERDLTALTPKLPEKPEVGERPRPQPLPIAHRPSPPPKYAATQGDIDLPGVSLSGAVPARVDVNILRDLHIAPVAIGNRDIQPISPPVVNYPQSLANRNIQGDCEVRFDVDTRGRPYNLISNCSHPGFEREAIRAVSRVQFAPMVQRGQAVERKNVVYPIEFRL</sequence>
<evidence type="ECO:0000256" key="9">
    <source>
        <dbReference type="ARBA" id="ARBA00023136"/>
    </source>
</evidence>
<organism evidence="13 14">
    <name type="scientific">Henriciella pelagia</name>
    <dbReference type="NCBI Taxonomy" id="1977912"/>
    <lineage>
        <taxon>Bacteria</taxon>
        <taxon>Pseudomonadati</taxon>
        <taxon>Pseudomonadota</taxon>
        <taxon>Alphaproteobacteria</taxon>
        <taxon>Hyphomonadales</taxon>
        <taxon>Hyphomonadaceae</taxon>
        <taxon>Henriciella</taxon>
    </lineage>
</organism>
<protein>
    <recommendedName>
        <fullName evidence="12">TonB C-terminal domain-containing protein</fullName>
    </recommendedName>
</protein>
<feature type="compositionally biased region" description="Basic and acidic residues" evidence="10">
    <location>
        <begin position="53"/>
        <end position="64"/>
    </location>
</feature>
<dbReference type="RefSeq" id="WP_084393466.1">
    <property type="nucleotide sequence ID" value="NZ_BMKF01000001.1"/>
</dbReference>
<keyword evidence="4" id="KW-1003">Cell membrane</keyword>
<comment type="subcellular location">
    <subcellularLocation>
        <location evidence="1">Cell inner membrane</location>
        <topology evidence="1">Single-pass membrane protein</topology>
        <orientation evidence="1">Periplasmic side</orientation>
    </subcellularLocation>
</comment>
<proteinExistence type="inferred from homology"/>
<evidence type="ECO:0000256" key="11">
    <source>
        <dbReference type="SAM" id="Phobius"/>
    </source>
</evidence>
<keyword evidence="14" id="KW-1185">Reference proteome</keyword>
<evidence type="ECO:0000256" key="2">
    <source>
        <dbReference type="ARBA" id="ARBA00006555"/>
    </source>
</evidence>
<keyword evidence="3" id="KW-0813">Transport</keyword>
<dbReference type="InterPro" id="IPR006260">
    <property type="entry name" value="TonB/TolA_C"/>
</dbReference>
<keyword evidence="5" id="KW-0997">Cell inner membrane</keyword>
<evidence type="ECO:0000259" key="12">
    <source>
        <dbReference type="PROSITE" id="PS52015"/>
    </source>
</evidence>
<keyword evidence="6 11" id="KW-0812">Transmembrane</keyword>
<evidence type="ECO:0000256" key="7">
    <source>
        <dbReference type="ARBA" id="ARBA00022927"/>
    </source>
</evidence>
<evidence type="ECO:0000313" key="14">
    <source>
        <dbReference type="Proteomes" id="UP000628854"/>
    </source>
</evidence>
<dbReference type="NCBIfam" id="TIGR01352">
    <property type="entry name" value="tonB_Cterm"/>
    <property type="match status" value="1"/>
</dbReference>
<dbReference type="InterPro" id="IPR037682">
    <property type="entry name" value="TonB_C"/>
</dbReference>
<comment type="caution">
    <text evidence="13">The sequence shown here is derived from an EMBL/GenBank/DDBJ whole genome shotgun (WGS) entry which is preliminary data.</text>
</comment>
<dbReference type="SUPFAM" id="SSF74653">
    <property type="entry name" value="TolA/TonB C-terminal domain"/>
    <property type="match status" value="1"/>
</dbReference>
<reference evidence="14" key="1">
    <citation type="journal article" date="2019" name="Int. J. Syst. Evol. Microbiol.">
        <title>The Global Catalogue of Microorganisms (GCM) 10K type strain sequencing project: providing services to taxonomists for standard genome sequencing and annotation.</title>
        <authorList>
            <consortium name="The Broad Institute Genomics Platform"/>
            <consortium name="The Broad Institute Genome Sequencing Center for Infectious Disease"/>
            <person name="Wu L."/>
            <person name="Ma J."/>
        </authorList>
    </citation>
    <scope>NUCLEOTIDE SEQUENCE [LARGE SCALE GENOMIC DNA]</scope>
    <source>
        <strain evidence="14">CGMCC 1.15928</strain>
    </source>
</reference>
<keyword evidence="8 11" id="KW-1133">Transmembrane helix</keyword>
<evidence type="ECO:0000256" key="8">
    <source>
        <dbReference type="ARBA" id="ARBA00022989"/>
    </source>
</evidence>
<dbReference type="InterPro" id="IPR051045">
    <property type="entry name" value="TonB-dependent_transducer"/>
</dbReference>